<dbReference type="EMBL" id="BRXZ01008599">
    <property type="protein sequence ID" value="GMI28529.1"/>
    <property type="molecule type" value="Genomic_DNA"/>
</dbReference>
<dbReference type="OrthoDB" id="422574at2759"/>
<dbReference type="Gene3D" id="3.40.30.10">
    <property type="entry name" value="Glutaredoxin"/>
    <property type="match status" value="2"/>
</dbReference>
<name>A0A9W7G0V7_9STRA</name>
<gene>
    <name evidence="3" type="ORF">TrRE_jg472</name>
</gene>
<dbReference type="GO" id="GO:0009507">
    <property type="term" value="C:chloroplast"/>
    <property type="evidence" value="ECO:0007669"/>
    <property type="project" value="TreeGrafter"/>
</dbReference>
<accession>A0A9W7G0V7</accession>
<keyword evidence="4" id="KW-1185">Reference proteome</keyword>
<evidence type="ECO:0000313" key="4">
    <source>
        <dbReference type="Proteomes" id="UP001165082"/>
    </source>
</evidence>
<protein>
    <recommendedName>
        <fullName evidence="2">GST N-terminal domain-containing protein</fullName>
    </recommendedName>
</protein>
<dbReference type="PROSITE" id="PS50404">
    <property type="entry name" value="GST_NTER"/>
    <property type="match status" value="1"/>
</dbReference>
<feature type="domain" description="GST N-terminal" evidence="2">
    <location>
        <begin position="122"/>
        <end position="203"/>
    </location>
</feature>
<evidence type="ECO:0000313" key="3">
    <source>
        <dbReference type="EMBL" id="GMI28529.1"/>
    </source>
</evidence>
<sequence length="203" mass="22399">MKPCPIKSTGPPPEASTRGGATPYVKKERAGFSDELFEKTGRRTVPYLEDPNNPQMSGMFESEDIIEYLLDTYSDRNSYDGKALWPMRGTFAVFTSTLATIARGLAGANLMDGARTDNTSMQPITVWGYECSPFVKPVRERLCELGLPHIVIPCSRGSENRAKLVELTGQQFQVPQIDDPNTGVGIFAESTDIVDYLTSTYTI</sequence>
<proteinExistence type="predicted"/>
<dbReference type="Proteomes" id="UP001165082">
    <property type="component" value="Unassembled WGS sequence"/>
</dbReference>
<reference evidence="3" key="1">
    <citation type="submission" date="2022-07" db="EMBL/GenBank/DDBJ databases">
        <title>Genome analysis of Parmales, a sister group of diatoms, reveals the evolutionary specialization of diatoms from phago-mixotrophs to photoautotrophs.</title>
        <authorList>
            <person name="Ban H."/>
            <person name="Sato S."/>
            <person name="Yoshikawa S."/>
            <person name="Kazumasa Y."/>
            <person name="Nakamura Y."/>
            <person name="Ichinomiya M."/>
            <person name="Saitoh K."/>
            <person name="Sato N."/>
            <person name="Blanc-Mathieu R."/>
            <person name="Endo H."/>
            <person name="Kuwata A."/>
            <person name="Ogata H."/>
        </authorList>
    </citation>
    <scope>NUCLEOTIDE SEQUENCE</scope>
</reference>
<dbReference type="SUPFAM" id="SSF52833">
    <property type="entry name" value="Thioredoxin-like"/>
    <property type="match status" value="2"/>
</dbReference>
<dbReference type="PANTHER" id="PTHR45288:SF1">
    <property type="entry name" value="THIOREDOXIN FAMILY PROTEIN"/>
    <property type="match status" value="1"/>
</dbReference>
<organism evidence="3 4">
    <name type="scientific">Triparma retinervis</name>
    <dbReference type="NCBI Taxonomy" id="2557542"/>
    <lineage>
        <taxon>Eukaryota</taxon>
        <taxon>Sar</taxon>
        <taxon>Stramenopiles</taxon>
        <taxon>Ochrophyta</taxon>
        <taxon>Bolidophyceae</taxon>
        <taxon>Parmales</taxon>
        <taxon>Triparmaceae</taxon>
        <taxon>Triparma</taxon>
    </lineage>
</organism>
<dbReference type="InterPro" id="IPR004045">
    <property type="entry name" value="Glutathione_S-Trfase_N"/>
</dbReference>
<dbReference type="InterPro" id="IPR036249">
    <property type="entry name" value="Thioredoxin-like_sf"/>
</dbReference>
<dbReference type="PANTHER" id="PTHR45288">
    <property type="entry name" value="THIOREDOXIN FAMILY PROTEIN"/>
    <property type="match status" value="1"/>
</dbReference>
<dbReference type="AlphaFoldDB" id="A0A9W7G0V7"/>
<evidence type="ECO:0000259" key="2">
    <source>
        <dbReference type="PROSITE" id="PS50404"/>
    </source>
</evidence>
<evidence type="ECO:0000256" key="1">
    <source>
        <dbReference type="SAM" id="MobiDB-lite"/>
    </source>
</evidence>
<comment type="caution">
    <text evidence="3">The sequence shown here is derived from an EMBL/GenBank/DDBJ whole genome shotgun (WGS) entry which is preliminary data.</text>
</comment>
<feature type="region of interest" description="Disordered" evidence="1">
    <location>
        <begin position="1"/>
        <end position="25"/>
    </location>
</feature>
<dbReference type="Pfam" id="PF13417">
    <property type="entry name" value="GST_N_3"/>
    <property type="match status" value="2"/>
</dbReference>